<evidence type="ECO:0000313" key="2">
    <source>
        <dbReference type="EMBL" id="NXW91047.1"/>
    </source>
</evidence>
<evidence type="ECO:0000313" key="3">
    <source>
        <dbReference type="Proteomes" id="UP000541332"/>
    </source>
</evidence>
<comment type="caution">
    <text evidence="2">The sequence shown here is derived from an EMBL/GenBank/DDBJ whole genome shotgun (WGS) entry which is preliminary data.</text>
</comment>
<feature type="non-terminal residue" evidence="2">
    <location>
        <position position="405"/>
    </location>
</feature>
<name>A0A7L4FW66_9COLU</name>
<feature type="coiled-coil region" evidence="1">
    <location>
        <begin position="323"/>
        <end position="401"/>
    </location>
</feature>
<feature type="coiled-coil region" evidence="1">
    <location>
        <begin position="64"/>
        <end position="136"/>
    </location>
</feature>
<organism evidence="2 3">
    <name type="scientific">Pampusana beccarii</name>
    <name type="common">Western bronze ground-dove</name>
    <dbReference type="NCBI Taxonomy" id="2953425"/>
    <lineage>
        <taxon>Eukaryota</taxon>
        <taxon>Metazoa</taxon>
        <taxon>Chordata</taxon>
        <taxon>Craniata</taxon>
        <taxon>Vertebrata</taxon>
        <taxon>Euteleostomi</taxon>
        <taxon>Archelosauria</taxon>
        <taxon>Archosauria</taxon>
        <taxon>Dinosauria</taxon>
        <taxon>Saurischia</taxon>
        <taxon>Theropoda</taxon>
        <taxon>Coelurosauria</taxon>
        <taxon>Aves</taxon>
        <taxon>Neognathae</taxon>
        <taxon>Neoaves</taxon>
        <taxon>Columbimorphae</taxon>
        <taxon>Columbiformes</taxon>
        <taxon>Columbidae</taxon>
        <taxon>Pampusana</taxon>
    </lineage>
</organism>
<sequence length="405" mass="48625">LKMKNEELETQWQKFQMLQKEAAEGKALQETLTHMTGVLSEREGETQLYREQVRMLEEQKEMDRTALNQVMKDMAEKNQQVQSQQDQIWELQKHQELQRTVVSEMSKELEEREQEIRSQQKRIAELEKQRSCEEKTEERMNVLHRDLEYTKAILKEKDFLIESQKEVIESLQNQQQDSEQQKEMLQHLQVALKEQEQEILSLRKQCEAYKEKEEEHEAMQTKAIRQKLECAESSLEARDQEIVSLQEHVQDLQEQKELEGKQAKSLQQDLDKMSQIVKENCLEFLQQTEQINMFQSCEENMKIALTSCQKQVNLLEEVMRKGNEDNEEELKTLQNLQVRLSEKTEEFRHHREQEKLLEEVWPERGRETKVQGEQRELEEEIRALREELQHVQQSLPKKEEELKHQ</sequence>
<gene>
    <name evidence="2" type="primary">Cep250</name>
    <name evidence="2" type="ORF">ALOBEC_R10471</name>
</gene>
<proteinExistence type="predicted"/>
<dbReference type="EMBL" id="VWYH01007824">
    <property type="protein sequence ID" value="NXW91047.1"/>
    <property type="molecule type" value="Genomic_DNA"/>
</dbReference>
<feature type="non-terminal residue" evidence="2">
    <location>
        <position position="1"/>
    </location>
</feature>
<dbReference type="Proteomes" id="UP000541332">
    <property type="component" value="Unassembled WGS sequence"/>
</dbReference>
<accession>A0A7L4FW66</accession>
<keyword evidence="1" id="KW-0175">Coiled coil</keyword>
<dbReference type="AlphaFoldDB" id="A0A7L4FW66"/>
<protein>
    <submittedName>
        <fullName evidence="2">CP250 protein</fullName>
    </submittedName>
</protein>
<feature type="coiled-coil region" evidence="1">
    <location>
        <begin position="161"/>
        <end position="269"/>
    </location>
</feature>
<dbReference type="OrthoDB" id="3549872at2759"/>
<reference evidence="2 3" key="1">
    <citation type="submission" date="2020-02" db="EMBL/GenBank/DDBJ databases">
        <title>Bird 10,000 Genomes (B10K) Project - Family phase.</title>
        <authorList>
            <person name="Zhang G."/>
        </authorList>
    </citation>
    <scope>NUCLEOTIDE SEQUENCE [LARGE SCALE GENOMIC DNA]</scope>
    <source>
        <strain evidence="2">B10K-DU-006-06</strain>
    </source>
</reference>
<evidence type="ECO:0000256" key="1">
    <source>
        <dbReference type="SAM" id="Coils"/>
    </source>
</evidence>
<keyword evidence="3" id="KW-1185">Reference proteome</keyword>